<dbReference type="Proteomes" id="UP001219525">
    <property type="component" value="Unassembled WGS sequence"/>
</dbReference>
<feature type="non-terminal residue" evidence="1">
    <location>
        <position position="211"/>
    </location>
</feature>
<gene>
    <name evidence="2" type="ORF">GGX14DRAFT_352103</name>
    <name evidence="1" type="ORF">GGX14DRAFT_373718</name>
</gene>
<dbReference type="EMBL" id="JARJCW010000006">
    <property type="protein sequence ID" value="KAJ7223151.1"/>
    <property type="molecule type" value="Genomic_DNA"/>
</dbReference>
<dbReference type="EMBL" id="JARJCW010000071">
    <property type="protein sequence ID" value="KAJ7198864.1"/>
    <property type="molecule type" value="Genomic_DNA"/>
</dbReference>
<accession>A0AAD6UZN2</accession>
<sequence length="211" mass="23043">MVDRSPLVENHGLAQLSEKELVEKANLALLHAKGVLGEDTAPDPMSFVGARRLRSGAVVFHLTTAAAAEWIRSPRRMDAFLTGMGGTSVYKPRAFSVVVEFVPVTFDPSLENAFRTIEDANGMKRGAIMQARYIKPLERRNPGQRSAHAIFGFATADGANHAIRHKMFVDGKHVAARKLLSEPIRCLKCQQIGVNHSAATCPSIHDVCARC</sequence>
<keyword evidence="3" id="KW-1185">Reference proteome</keyword>
<organism evidence="1 3">
    <name type="scientific">Mycena pura</name>
    <dbReference type="NCBI Taxonomy" id="153505"/>
    <lineage>
        <taxon>Eukaryota</taxon>
        <taxon>Fungi</taxon>
        <taxon>Dikarya</taxon>
        <taxon>Basidiomycota</taxon>
        <taxon>Agaricomycotina</taxon>
        <taxon>Agaricomycetes</taxon>
        <taxon>Agaricomycetidae</taxon>
        <taxon>Agaricales</taxon>
        <taxon>Marasmiineae</taxon>
        <taxon>Mycenaceae</taxon>
        <taxon>Mycena</taxon>
    </lineage>
</organism>
<comment type="caution">
    <text evidence="1">The sequence shown here is derived from an EMBL/GenBank/DDBJ whole genome shotgun (WGS) entry which is preliminary data.</text>
</comment>
<reference evidence="1" key="1">
    <citation type="submission" date="2023-03" db="EMBL/GenBank/DDBJ databases">
        <title>Massive genome expansion in bonnet fungi (Mycena s.s.) driven by repeated elements and novel gene families across ecological guilds.</title>
        <authorList>
            <consortium name="Lawrence Berkeley National Laboratory"/>
            <person name="Harder C.B."/>
            <person name="Miyauchi S."/>
            <person name="Viragh M."/>
            <person name="Kuo A."/>
            <person name="Thoen E."/>
            <person name="Andreopoulos B."/>
            <person name="Lu D."/>
            <person name="Skrede I."/>
            <person name="Drula E."/>
            <person name="Henrissat B."/>
            <person name="Morin E."/>
            <person name="Kohler A."/>
            <person name="Barry K."/>
            <person name="LaButti K."/>
            <person name="Morin E."/>
            <person name="Salamov A."/>
            <person name="Lipzen A."/>
            <person name="Mereny Z."/>
            <person name="Hegedus B."/>
            <person name="Baldrian P."/>
            <person name="Stursova M."/>
            <person name="Weitz H."/>
            <person name="Taylor A."/>
            <person name="Grigoriev I.V."/>
            <person name="Nagy L.G."/>
            <person name="Martin F."/>
            <person name="Kauserud H."/>
        </authorList>
    </citation>
    <scope>NUCLEOTIDE SEQUENCE</scope>
    <source>
        <strain evidence="1">9144</strain>
    </source>
</reference>
<protein>
    <submittedName>
        <fullName evidence="1">Uncharacterized protein</fullName>
    </submittedName>
</protein>
<evidence type="ECO:0000313" key="2">
    <source>
        <dbReference type="EMBL" id="KAJ7223151.1"/>
    </source>
</evidence>
<evidence type="ECO:0000313" key="1">
    <source>
        <dbReference type="EMBL" id="KAJ7198864.1"/>
    </source>
</evidence>
<evidence type="ECO:0000313" key="3">
    <source>
        <dbReference type="Proteomes" id="UP001219525"/>
    </source>
</evidence>
<name>A0AAD6UZN2_9AGAR</name>
<proteinExistence type="predicted"/>
<dbReference type="AlphaFoldDB" id="A0AAD6UZN2"/>